<dbReference type="RefSeq" id="WP_073222071.1">
    <property type="nucleotide sequence ID" value="NZ_FNNS01000010.1"/>
</dbReference>
<evidence type="ECO:0000256" key="9">
    <source>
        <dbReference type="ARBA" id="ARBA00023237"/>
    </source>
</evidence>
<dbReference type="GO" id="GO:0044718">
    <property type="term" value="P:siderophore transmembrane transport"/>
    <property type="evidence" value="ECO:0007669"/>
    <property type="project" value="TreeGrafter"/>
</dbReference>
<evidence type="ECO:0000256" key="5">
    <source>
        <dbReference type="ARBA" id="ARBA00022729"/>
    </source>
</evidence>
<evidence type="ECO:0000256" key="12">
    <source>
        <dbReference type="SAM" id="SignalP"/>
    </source>
</evidence>
<evidence type="ECO:0000256" key="11">
    <source>
        <dbReference type="RuleBase" id="RU003357"/>
    </source>
</evidence>
<keyword evidence="9 10" id="KW-0998">Cell outer membrane</keyword>
<dbReference type="Pfam" id="PF07715">
    <property type="entry name" value="Plug"/>
    <property type="match status" value="1"/>
</dbReference>
<feature type="chain" id="PRO_5009919991" evidence="12">
    <location>
        <begin position="21"/>
        <end position="605"/>
    </location>
</feature>
<gene>
    <name evidence="15" type="ORF">SAMN04487908_1433</name>
</gene>
<accession>A0A1M6P6W5</accession>
<evidence type="ECO:0000256" key="1">
    <source>
        <dbReference type="ARBA" id="ARBA00004571"/>
    </source>
</evidence>
<comment type="similarity">
    <text evidence="10 11">Belongs to the TonB-dependent receptor family.</text>
</comment>
<evidence type="ECO:0000256" key="10">
    <source>
        <dbReference type="PROSITE-ProRule" id="PRU01360"/>
    </source>
</evidence>
<keyword evidence="16" id="KW-1185">Reference proteome</keyword>
<dbReference type="Proteomes" id="UP000184172">
    <property type="component" value="Unassembled WGS sequence"/>
</dbReference>
<dbReference type="InterPro" id="IPR039426">
    <property type="entry name" value="TonB-dep_rcpt-like"/>
</dbReference>
<reference evidence="16" key="1">
    <citation type="submission" date="2016-11" db="EMBL/GenBank/DDBJ databases">
        <authorList>
            <person name="Varghese N."/>
            <person name="Submissions S."/>
        </authorList>
    </citation>
    <scope>NUCLEOTIDE SEQUENCE [LARGE SCALE GENOMIC DNA]</scope>
    <source>
        <strain evidence="16">DSM 26349</strain>
    </source>
</reference>
<dbReference type="InterPro" id="IPR036942">
    <property type="entry name" value="Beta-barrel_TonB_sf"/>
</dbReference>
<dbReference type="EMBL" id="FQYV01000043">
    <property type="protein sequence ID" value="SHK03638.1"/>
    <property type="molecule type" value="Genomic_DNA"/>
</dbReference>
<evidence type="ECO:0000256" key="8">
    <source>
        <dbReference type="ARBA" id="ARBA00023170"/>
    </source>
</evidence>
<feature type="domain" description="TonB-dependent receptor plug" evidence="14">
    <location>
        <begin position="46"/>
        <end position="149"/>
    </location>
</feature>
<keyword evidence="4 10" id="KW-0812">Transmembrane</keyword>
<keyword evidence="6 11" id="KW-0798">TonB box</keyword>
<evidence type="ECO:0000256" key="4">
    <source>
        <dbReference type="ARBA" id="ARBA00022692"/>
    </source>
</evidence>
<dbReference type="Gene3D" id="2.40.170.20">
    <property type="entry name" value="TonB-dependent receptor, beta-barrel domain"/>
    <property type="match status" value="1"/>
</dbReference>
<sequence length="605" mass="68594">MINKPLLLLFLIPVFLTAQENPETQEQLNEVVVSANRIDIPFSEDSRTITVITAEDIKASPASSLVKLLQETTGLDIRQRGTDGMQADLYIRGGGFDQTLLLIDGIKMDDSQTGHHTLNAALPLEVIERIEIIKGPAARVYGQNAFTGAVNIITKKKSNNHLSVGLQGGSYEQLGASVTANSNFKNSNHLVHYSRNASEGYRHNTDYDNQNYFLKSVFNTENRPIELLASFSERKFGANGFYATPAATEQYEETQTSVVGLSTKYQINKLTLSPQIYWRRNQDLYLYNRQNPTGYRNLHISNKIGAQINGSYTSNLGITGFGASFDKVYMSSNNLGNHSRVMTTWFLEQRFKFLNERIDFTPGVALAYYSDFKFHFFPGIDAGIDITDNFRMYANAGYTYRIPTYTDLYYSDPNTLGNDQLKPEEAIAEEIGFKFNSTKVRATLVFFNRDSKNLIDFVKNTEEESYQATNIRSLNTKGLEASIDYSFNLANKKQSINLGYTYIDDEVKELALPFSRYSINSLKHQFVANFKSRFFKNFSQTILFKYAARTEGDDYNIVDVSLNYQQQQFEFSVTGNNIFNTEYSEANLVPMPKGNVLFGVSYKFE</sequence>
<keyword evidence="3 10" id="KW-1134">Transmembrane beta strand</keyword>
<organism evidence="15 16">
    <name type="scientific">Aequorivita viscosa</name>
    <dbReference type="NCBI Taxonomy" id="797419"/>
    <lineage>
        <taxon>Bacteria</taxon>
        <taxon>Pseudomonadati</taxon>
        <taxon>Bacteroidota</taxon>
        <taxon>Flavobacteriia</taxon>
        <taxon>Flavobacteriales</taxon>
        <taxon>Flavobacteriaceae</taxon>
        <taxon>Aequorivita</taxon>
    </lineage>
</organism>
<keyword evidence="5 12" id="KW-0732">Signal</keyword>
<evidence type="ECO:0000259" key="14">
    <source>
        <dbReference type="Pfam" id="PF07715"/>
    </source>
</evidence>
<dbReference type="PROSITE" id="PS52016">
    <property type="entry name" value="TONB_DEPENDENT_REC_3"/>
    <property type="match status" value="1"/>
</dbReference>
<comment type="subcellular location">
    <subcellularLocation>
        <location evidence="1 10">Cell outer membrane</location>
        <topology evidence="1 10">Multi-pass membrane protein</topology>
    </subcellularLocation>
</comment>
<dbReference type="PANTHER" id="PTHR30069">
    <property type="entry name" value="TONB-DEPENDENT OUTER MEMBRANE RECEPTOR"/>
    <property type="match status" value="1"/>
</dbReference>
<keyword evidence="7 10" id="KW-0472">Membrane</keyword>
<feature type="domain" description="TonB-dependent receptor-like beta-barrel" evidence="13">
    <location>
        <begin position="202"/>
        <end position="578"/>
    </location>
</feature>
<keyword evidence="2 10" id="KW-0813">Transport</keyword>
<dbReference type="PANTHER" id="PTHR30069:SF29">
    <property type="entry name" value="HEMOGLOBIN AND HEMOGLOBIN-HAPTOGLOBIN-BINDING PROTEIN 1-RELATED"/>
    <property type="match status" value="1"/>
</dbReference>
<keyword evidence="8" id="KW-0675">Receptor</keyword>
<proteinExistence type="inferred from homology"/>
<dbReference type="Pfam" id="PF00593">
    <property type="entry name" value="TonB_dep_Rec_b-barrel"/>
    <property type="match status" value="1"/>
</dbReference>
<dbReference type="AlphaFoldDB" id="A0A1M6P6W5"/>
<dbReference type="Gene3D" id="2.170.130.10">
    <property type="entry name" value="TonB-dependent receptor, plug domain"/>
    <property type="match status" value="1"/>
</dbReference>
<evidence type="ECO:0000256" key="6">
    <source>
        <dbReference type="ARBA" id="ARBA00023077"/>
    </source>
</evidence>
<dbReference type="InterPro" id="IPR037066">
    <property type="entry name" value="Plug_dom_sf"/>
</dbReference>
<evidence type="ECO:0000259" key="13">
    <source>
        <dbReference type="Pfam" id="PF00593"/>
    </source>
</evidence>
<dbReference type="GO" id="GO:0015344">
    <property type="term" value="F:siderophore uptake transmembrane transporter activity"/>
    <property type="evidence" value="ECO:0007669"/>
    <property type="project" value="TreeGrafter"/>
</dbReference>
<evidence type="ECO:0000256" key="3">
    <source>
        <dbReference type="ARBA" id="ARBA00022452"/>
    </source>
</evidence>
<feature type="signal peptide" evidence="12">
    <location>
        <begin position="1"/>
        <end position="20"/>
    </location>
</feature>
<evidence type="ECO:0000256" key="2">
    <source>
        <dbReference type="ARBA" id="ARBA00022448"/>
    </source>
</evidence>
<dbReference type="InterPro" id="IPR012910">
    <property type="entry name" value="Plug_dom"/>
</dbReference>
<dbReference type="InterPro" id="IPR000531">
    <property type="entry name" value="Beta-barrel_TonB"/>
</dbReference>
<evidence type="ECO:0000313" key="15">
    <source>
        <dbReference type="EMBL" id="SHK03638.1"/>
    </source>
</evidence>
<evidence type="ECO:0000313" key="16">
    <source>
        <dbReference type="Proteomes" id="UP000184172"/>
    </source>
</evidence>
<dbReference type="GO" id="GO:0009279">
    <property type="term" value="C:cell outer membrane"/>
    <property type="evidence" value="ECO:0007669"/>
    <property type="project" value="UniProtKB-SubCell"/>
</dbReference>
<dbReference type="OrthoDB" id="9758472at2"/>
<dbReference type="SUPFAM" id="SSF56935">
    <property type="entry name" value="Porins"/>
    <property type="match status" value="1"/>
</dbReference>
<evidence type="ECO:0000256" key="7">
    <source>
        <dbReference type="ARBA" id="ARBA00023136"/>
    </source>
</evidence>
<protein>
    <submittedName>
        <fullName evidence="15">Iron complex outermembrane recepter protein</fullName>
    </submittedName>
</protein>
<name>A0A1M6P6W5_9FLAO</name>
<dbReference type="STRING" id="797419.SAMN05216556_11014"/>